<dbReference type="AlphaFoldDB" id="A0A9N7YB86"/>
<keyword evidence="3" id="KW-1185">Reference proteome</keyword>
<feature type="compositionally biased region" description="Basic and acidic residues" evidence="1">
    <location>
        <begin position="1"/>
        <end position="16"/>
    </location>
</feature>
<comment type="caution">
    <text evidence="2">The sequence shown here is derived from an EMBL/GenBank/DDBJ whole genome shotgun (WGS) entry which is preliminary data.</text>
</comment>
<organism evidence="2 3">
    <name type="scientific">Pleuronectes platessa</name>
    <name type="common">European plaice</name>
    <dbReference type="NCBI Taxonomy" id="8262"/>
    <lineage>
        <taxon>Eukaryota</taxon>
        <taxon>Metazoa</taxon>
        <taxon>Chordata</taxon>
        <taxon>Craniata</taxon>
        <taxon>Vertebrata</taxon>
        <taxon>Euteleostomi</taxon>
        <taxon>Actinopterygii</taxon>
        <taxon>Neopterygii</taxon>
        <taxon>Teleostei</taxon>
        <taxon>Neoteleostei</taxon>
        <taxon>Acanthomorphata</taxon>
        <taxon>Carangaria</taxon>
        <taxon>Pleuronectiformes</taxon>
        <taxon>Pleuronectoidei</taxon>
        <taxon>Pleuronectidae</taxon>
        <taxon>Pleuronectes</taxon>
    </lineage>
</organism>
<sequence>MVPAHREGGWREEGKVGKMKAGSSTGVSKLFIPRATYRKKFEGLGHSRRHAPLPWSGPLTVRLNCVAQGVGSGDILRDSWQEQGMLMKGSGSHFLIGIEARGSNHKHKCLRGAETKAHGTETSQVQVGVSVARGGSCRFHPDCSASATSSSSPPPAPVASRKCASASLNSP</sequence>
<accession>A0A9N7YB86</accession>
<dbReference type="Proteomes" id="UP001153269">
    <property type="component" value="Unassembled WGS sequence"/>
</dbReference>
<gene>
    <name evidence="2" type="ORF">PLEPLA_LOCUS7204</name>
</gene>
<feature type="region of interest" description="Disordered" evidence="1">
    <location>
        <begin position="142"/>
        <end position="171"/>
    </location>
</feature>
<protein>
    <submittedName>
        <fullName evidence="2">Uncharacterized protein</fullName>
    </submittedName>
</protein>
<reference evidence="2" key="1">
    <citation type="submission" date="2020-03" db="EMBL/GenBank/DDBJ databases">
        <authorList>
            <person name="Weist P."/>
        </authorList>
    </citation>
    <scope>NUCLEOTIDE SEQUENCE</scope>
</reference>
<evidence type="ECO:0000256" key="1">
    <source>
        <dbReference type="SAM" id="MobiDB-lite"/>
    </source>
</evidence>
<dbReference type="EMBL" id="CADEAL010000386">
    <property type="protein sequence ID" value="CAB1419373.1"/>
    <property type="molecule type" value="Genomic_DNA"/>
</dbReference>
<evidence type="ECO:0000313" key="3">
    <source>
        <dbReference type="Proteomes" id="UP001153269"/>
    </source>
</evidence>
<proteinExistence type="predicted"/>
<feature type="region of interest" description="Disordered" evidence="1">
    <location>
        <begin position="1"/>
        <end position="22"/>
    </location>
</feature>
<evidence type="ECO:0000313" key="2">
    <source>
        <dbReference type="EMBL" id="CAB1419373.1"/>
    </source>
</evidence>
<name>A0A9N7YB86_PLEPL</name>